<organism evidence="2 3">
    <name type="scientific">Gregarina niphandrodes</name>
    <name type="common">Septate eugregarine</name>
    <dbReference type="NCBI Taxonomy" id="110365"/>
    <lineage>
        <taxon>Eukaryota</taxon>
        <taxon>Sar</taxon>
        <taxon>Alveolata</taxon>
        <taxon>Apicomplexa</taxon>
        <taxon>Conoidasida</taxon>
        <taxon>Gregarinasina</taxon>
        <taxon>Eugregarinorida</taxon>
        <taxon>Gregarinidae</taxon>
        <taxon>Gregarina</taxon>
    </lineage>
</organism>
<dbReference type="VEuPathDB" id="CryptoDB:GNI_035540"/>
<evidence type="ECO:0000256" key="1">
    <source>
        <dbReference type="SAM" id="MobiDB-lite"/>
    </source>
</evidence>
<dbReference type="GeneID" id="22911402"/>
<evidence type="ECO:0000313" key="2">
    <source>
        <dbReference type="EMBL" id="EZG78498.1"/>
    </source>
</evidence>
<dbReference type="RefSeq" id="XP_011129282.1">
    <property type="nucleotide sequence ID" value="XM_011130980.1"/>
</dbReference>
<dbReference type="Proteomes" id="UP000019763">
    <property type="component" value="Unassembled WGS sequence"/>
</dbReference>
<feature type="region of interest" description="Disordered" evidence="1">
    <location>
        <begin position="572"/>
        <end position="614"/>
    </location>
</feature>
<feature type="compositionally biased region" description="Basic and acidic residues" evidence="1">
    <location>
        <begin position="59"/>
        <end position="70"/>
    </location>
</feature>
<accession>A0A023BAR0</accession>
<dbReference type="AlphaFoldDB" id="A0A023BAR0"/>
<feature type="region of interest" description="Disordered" evidence="1">
    <location>
        <begin position="22"/>
        <end position="74"/>
    </location>
</feature>
<reference evidence="2" key="1">
    <citation type="submission" date="2013-12" db="EMBL/GenBank/DDBJ databases">
        <authorList>
            <person name="Omoto C.K."/>
            <person name="Sibley D."/>
            <person name="Venepally P."/>
            <person name="Hadjithomas M."/>
            <person name="Karamycheva S."/>
            <person name="Brunk B."/>
            <person name="Roos D."/>
            <person name="Caler E."/>
            <person name="Lorenzi H."/>
        </authorList>
    </citation>
    <scope>NUCLEOTIDE SEQUENCE</scope>
</reference>
<sequence>MTSRQSVIRSLLVTDRLPLLPHHSHEKPVYSTHDAPATPTVTLSGVHSHQVPDLVQASPDRRATETERPSSEFSRTTARFYHNVRRPAASQPVTHLPFANPLVPDRSVVDDSDQQVPAELDQQALLGEVPLQDAVSRHSAPLDPATAGQYPGMVLTSNAKHHTTSLPTAEVPTAEVPTANLAASILPATSAAAGASQKEPGRNRGESGTGREPQASRLTGARGIVPVEASGSSAEGPATEARRVTEEEEVGVVRTSEVSTQMKLTCDALTHSCSTDTCSLDRRCALDGPAWFPSLPTANECCCLVKDLVEATNLICLEIPRPSLTAEGFLVTESANRHHHRGGGMGGVVDGTAVDQIMSHSTAMEHTDPKSRMGHTTVTHGGSNYLSGSEVSEWQASGGMLGLSAGSEGDPIRSVLESAEGGRESTDGPGLVATGAGMLERGRAEASLTCSFLCCPRPGRFCGPQCCMDEEYCGESISTGLPCCSSVEPRVHDCCLVGTGWFCDRSERCCLDETGCVEVCESGGGPVVLGASALLLSAAVGFGYWSYKRCRKDPVGNLVLGPYDATQHELRRPIYENGDSPASPETPPKNRPTREESKNMTSGGVYGHSITISE</sequence>
<comment type="caution">
    <text evidence="2">The sequence shown here is derived from an EMBL/GenBank/DDBJ whole genome shotgun (WGS) entry which is preliminary data.</text>
</comment>
<feature type="region of interest" description="Disordered" evidence="1">
    <location>
        <begin position="190"/>
        <end position="256"/>
    </location>
</feature>
<keyword evidence="3" id="KW-1185">Reference proteome</keyword>
<protein>
    <submittedName>
        <fullName evidence="2">Uncharacterized protein</fullName>
    </submittedName>
</protein>
<name>A0A023BAR0_GRENI</name>
<evidence type="ECO:0000313" key="3">
    <source>
        <dbReference type="Proteomes" id="UP000019763"/>
    </source>
</evidence>
<proteinExistence type="predicted"/>
<dbReference type="EMBL" id="AFNH02000272">
    <property type="protein sequence ID" value="EZG78498.1"/>
    <property type="molecule type" value="Genomic_DNA"/>
</dbReference>
<gene>
    <name evidence="2" type="ORF">GNI_035540</name>
</gene>